<evidence type="ECO:0000256" key="1">
    <source>
        <dbReference type="ARBA" id="ARBA00004123"/>
    </source>
</evidence>
<evidence type="ECO:0008006" key="9">
    <source>
        <dbReference type="Google" id="ProtNLM"/>
    </source>
</evidence>
<feature type="region of interest" description="Disordered" evidence="6">
    <location>
        <begin position="104"/>
        <end position="132"/>
    </location>
</feature>
<evidence type="ECO:0000256" key="5">
    <source>
        <dbReference type="ARBA" id="ARBA00061274"/>
    </source>
</evidence>
<dbReference type="Proteomes" id="UP001303046">
    <property type="component" value="Unassembled WGS sequence"/>
</dbReference>
<dbReference type="InterPro" id="IPR009072">
    <property type="entry name" value="Histone-fold"/>
</dbReference>
<evidence type="ECO:0000313" key="7">
    <source>
        <dbReference type="EMBL" id="KAK6744951.1"/>
    </source>
</evidence>
<evidence type="ECO:0000313" key="8">
    <source>
        <dbReference type="Proteomes" id="UP001303046"/>
    </source>
</evidence>
<evidence type="ECO:0000256" key="2">
    <source>
        <dbReference type="ARBA" id="ARBA00023015"/>
    </source>
</evidence>
<accession>A0ABR1D324</accession>
<name>A0ABR1D324_NECAM</name>
<keyword evidence="3" id="KW-0804">Transcription</keyword>
<keyword evidence="8" id="KW-1185">Reference proteome</keyword>
<keyword evidence="2" id="KW-0805">Transcription regulation</keyword>
<dbReference type="PANTHER" id="PTHR11380:SF16">
    <property type="entry name" value="TRANSCRIPTION INITIATION PROTEIN SPT3 HOMOLOG"/>
    <property type="match status" value="1"/>
</dbReference>
<dbReference type="Pfam" id="PF02269">
    <property type="entry name" value="TFIID-18kDa"/>
    <property type="match status" value="1"/>
</dbReference>
<protein>
    <recommendedName>
        <fullName evidence="9">Transcription initiation factor IID, subunit</fullName>
    </recommendedName>
</protein>
<gene>
    <name evidence="7" type="primary">Necator_chrIII.g12345</name>
    <name evidence="7" type="ORF">RB195_011579</name>
</gene>
<dbReference type="SUPFAM" id="SSF47113">
    <property type="entry name" value="Histone-fold"/>
    <property type="match status" value="1"/>
</dbReference>
<comment type="caution">
    <text evidence="7">The sequence shown here is derived from an EMBL/GenBank/DDBJ whole genome shotgun (WGS) entry which is preliminary data.</text>
</comment>
<evidence type="ECO:0000256" key="3">
    <source>
        <dbReference type="ARBA" id="ARBA00023163"/>
    </source>
</evidence>
<dbReference type="InterPro" id="IPR003195">
    <property type="entry name" value="TFIID_TAF13"/>
</dbReference>
<comment type="similarity">
    <text evidence="5">Belongs to the SPT3 family.</text>
</comment>
<dbReference type="CDD" id="cd22926">
    <property type="entry name" value="HFD_SPT3"/>
    <property type="match status" value="1"/>
</dbReference>
<sequence>MAVNSTSDIMSISTYYREIVSQMMFAFGDLEDPIPACIDLVLDVVKFQMVKVLEDAWQNVIANKRKTIMLEDVLTQFKHHKFTMKRLLQFASAAESVNELKRAAPRTGKLDEDCEEEGDLDEDEIPTTSVPDTNINRMKSIVDSINFGTTANELLELPDPTYEERRVRIFRFTSTLTQEEFLRFSKARQATFREDSRQKSKKKSDGSNLLRWLRAPQCEPVVSFVLAFIGREVVAEMVESAVSIRNLEEPNLFLSDDRHGNVVEPNERVPLQIRHYNEVLRRCIGWRRRKDFLFGYYEEPESEAGNPKFC</sequence>
<dbReference type="PANTHER" id="PTHR11380">
    <property type="entry name" value="TRANSCRIPTION INITIATION FACTOR TFIID/SUPT3-RELATED"/>
    <property type="match status" value="1"/>
</dbReference>
<comment type="subcellular location">
    <subcellularLocation>
        <location evidence="1">Nucleus</location>
    </subcellularLocation>
</comment>
<dbReference type="EMBL" id="JAVFWL010000003">
    <property type="protein sequence ID" value="KAK6744951.1"/>
    <property type="molecule type" value="Genomic_DNA"/>
</dbReference>
<proteinExistence type="inferred from homology"/>
<evidence type="ECO:0000256" key="4">
    <source>
        <dbReference type="ARBA" id="ARBA00023242"/>
    </source>
</evidence>
<feature type="compositionally biased region" description="Acidic residues" evidence="6">
    <location>
        <begin position="112"/>
        <end position="125"/>
    </location>
</feature>
<keyword evidence="4" id="KW-0539">Nucleus</keyword>
<reference evidence="7 8" key="1">
    <citation type="submission" date="2023-08" db="EMBL/GenBank/DDBJ databases">
        <title>A Necator americanus chromosomal reference genome.</title>
        <authorList>
            <person name="Ilik V."/>
            <person name="Petrzelkova K.J."/>
            <person name="Pardy F."/>
            <person name="Fuh T."/>
            <person name="Niatou-Singa F.S."/>
            <person name="Gouil Q."/>
            <person name="Baker L."/>
            <person name="Ritchie M.E."/>
            <person name="Jex A.R."/>
            <person name="Gazzola D."/>
            <person name="Li H."/>
            <person name="Toshio Fujiwara R."/>
            <person name="Zhan B."/>
            <person name="Aroian R.V."/>
            <person name="Pafco B."/>
            <person name="Schwarz E.M."/>
        </authorList>
    </citation>
    <scope>NUCLEOTIDE SEQUENCE [LARGE SCALE GENOMIC DNA]</scope>
    <source>
        <strain evidence="7 8">Aroian</strain>
        <tissue evidence="7">Whole animal</tissue>
    </source>
</reference>
<organism evidence="7 8">
    <name type="scientific">Necator americanus</name>
    <name type="common">Human hookworm</name>
    <dbReference type="NCBI Taxonomy" id="51031"/>
    <lineage>
        <taxon>Eukaryota</taxon>
        <taxon>Metazoa</taxon>
        <taxon>Ecdysozoa</taxon>
        <taxon>Nematoda</taxon>
        <taxon>Chromadorea</taxon>
        <taxon>Rhabditida</taxon>
        <taxon>Rhabditina</taxon>
        <taxon>Rhabditomorpha</taxon>
        <taxon>Strongyloidea</taxon>
        <taxon>Ancylostomatidae</taxon>
        <taxon>Bunostominae</taxon>
        <taxon>Necator</taxon>
    </lineage>
</organism>
<evidence type="ECO:0000256" key="6">
    <source>
        <dbReference type="SAM" id="MobiDB-lite"/>
    </source>
</evidence>